<comment type="caution">
    <text evidence="1">The sequence shown here is derived from an EMBL/GenBank/DDBJ whole genome shotgun (WGS) entry which is preliminary data.</text>
</comment>
<keyword evidence="2" id="KW-1185">Reference proteome</keyword>
<gene>
    <name evidence="1" type="ORF">ACFW6T_01075</name>
</gene>
<evidence type="ECO:0000313" key="2">
    <source>
        <dbReference type="Proteomes" id="UP001599542"/>
    </source>
</evidence>
<evidence type="ECO:0000313" key="1">
    <source>
        <dbReference type="EMBL" id="MFE1350562.1"/>
    </source>
</evidence>
<reference evidence="1 2" key="1">
    <citation type="submission" date="2024-09" db="EMBL/GenBank/DDBJ databases">
        <title>The Natural Products Discovery Center: Release of the First 8490 Sequenced Strains for Exploring Actinobacteria Biosynthetic Diversity.</title>
        <authorList>
            <person name="Kalkreuter E."/>
            <person name="Kautsar S.A."/>
            <person name="Yang D."/>
            <person name="Bader C.D."/>
            <person name="Teijaro C.N."/>
            <person name="Fluegel L."/>
            <person name="Davis C.M."/>
            <person name="Simpson J.R."/>
            <person name="Lauterbach L."/>
            <person name="Steele A.D."/>
            <person name="Gui C."/>
            <person name="Meng S."/>
            <person name="Li G."/>
            <person name="Viehrig K."/>
            <person name="Ye F."/>
            <person name="Su P."/>
            <person name="Kiefer A.F."/>
            <person name="Nichols A."/>
            <person name="Cepeda A.J."/>
            <person name="Yan W."/>
            <person name="Fan B."/>
            <person name="Jiang Y."/>
            <person name="Adhikari A."/>
            <person name="Zheng C.-J."/>
            <person name="Schuster L."/>
            <person name="Cowan T.M."/>
            <person name="Smanski M.J."/>
            <person name="Chevrette M.G."/>
            <person name="De Carvalho L.P.S."/>
            <person name="Shen B."/>
        </authorList>
    </citation>
    <scope>NUCLEOTIDE SEQUENCE [LARGE SCALE GENOMIC DNA]</scope>
    <source>
        <strain evidence="1 2">NPDC058753</strain>
    </source>
</reference>
<organism evidence="1 2">
    <name type="scientific">Kitasatospora phosalacinea</name>
    <dbReference type="NCBI Taxonomy" id="2065"/>
    <lineage>
        <taxon>Bacteria</taxon>
        <taxon>Bacillati</taxon>
        <taxon>Actinomycetota</taxon>
        <taxon>Actinomycetes</taxon>
        <taxon>Kitasatosporales</taxon>
        <taxon>Streptomycetaceae</taxon>
        <taxon>Kitasatospora</taxon>
    </lineage>
</organism>
<proteinExistence type="predicted"/>
<dbReference type="RefSeq" id="WP_380317920.1">
    <property type="nucleotide sequence ID" value="NZ_JBHYPW010000005.1"/>
</dbReference>
<name>A0ABW6GCX0_9ACTN</name>
<evidence type="ECO:0008006" key="3">
    <source>
        <dbReference type="Google" id="ProtNLM"/>
    </source>
</evidence>
<dbReference type="EMBL" id="JBHYPX010000001">
    <property type="protein sequence ID" value="MFE1350562.1"/>
    <property type="molecule type" value="Genomic_DNA"/>
</dbReference>
<sequence>MQTTRWDEGDPRRLFPGLDDPSVLLPPLRAAADALRTFAERFGGAWQLTWDEVPLGPSALSGYAEGPGPWCEAELWAPRDPVGWAPLPGPPWELGVRVCVRCAEPDDCGAHYVHELEERSFDDPVAAVTALGAGVRWALERVLAEPPGAWARHARH</sequence>
<dbReference type="Proteomes" id="UP001599542">
    <property type="component" value="Unassembled WGS sequence"/>
</dbReference>
<protein>
    <recommendedName>
        <fullName evidence="3">4Fe-4S Wbl-type domain-containing protein</fullName>
    </recommendedName>
</protein>
<accession>A0ABW6GCX0</accession>